<sequence>MDQSTLHSNASSLRFQEVRDIFEYFLVRLCPSPVLPLAEAVSIVQETKMAMGALFQGGSTWPNVLLQTIRKTSGTGFLVKSLQWIEAFIVTENDIQWITRSLDFILRIDGREADETLEQYLLTIARLLTSRLFVFDWLVLEREAVLKELIKKVAKYFIRGDDITGGDVVSAGKGVVDLMAATTQTTVVARAKKVQVELSGGTMMDTYPEILRLALLILSVDDGDKQADSTLGKLFKDINQINIPPRVPKRLANGYPLLYCDPPFPNDMQFRLKLVQISKDTEVVQVVMDGLTLVQVLDIARDAFGTDPKNAQIVHEVLIAAIEQEREHQVPVHLDRVILQRLLLVLKYYADQGHMSSIEALARMKSRFSPDENMLRIPGPGSTVQGTSTVLPDFFNMVAHH</sequence>
<dbReference type="EMBL" id="JAAAHW010001082">
    <property type="protein sequence ID" value="KAF9996939.1"/>
    <property type="molecule type" value="Genomic_DNA"/>
</dbReference>
<reference evidence="1" key="1">
    <citation type="journal article" date="2020" name="Fungal Divers.">
        <title>Resolving the Mortierellaceae phylogeny through synthesis of multi-gene phylogenetics and phylogenomics.</title>
        <authorList>
            <person name="Vandepol N."/>
            <person name="Liber J."/>
            <person name="Desiro A."/>
            <person name="Na H."/>
            <person name="Kennedy M."/>
            <person name="Barry K."/>
            <person name="Grigoriev I.V."/>
            <person name="Miller A.N."/>
            <person name="O'Donnell K."/>
            <person name="Stajich J.E."/>
            <person name="Bonito G."/>
        </authorList>
    </citation>
    <scope>NUCLEOTIDE SEQUENCE</scope>
    <source>
        <strain evidence="1">MES-2147</strain>
    </source>
</reference>
<organism evidence="1 2">
    <name type="scientific">Modicella reniformis</name>
    <dbReference type="NCBI Taxonomy" id="1440133"/>
    <lineage>
        <taxon>Eukaryota</taxon>
        <taxon>Fungi</taxon>
        <taxon>Fungi incertae sedis</taxon>
        <taxon>Mucoromycota</taxon>
        <taxon>Mortierellomycotina</taxon>
        <taxon>Mortierellomycetes</taxon>
        <taxon>Mortierellales</taxon>
        <taxon>Mortierellaceae</taxon>
        <taxon>Modicella</taxon>
    </lineage>
</organism>
<dbReference type="OrthoDB" id="19938at2759"/>
<keyword evidence="2" id="KW-1185">Reference proteome</keyword>
<dbReference type="Proteomes" id="UP000749646">
    <property type="component" value="Unassembled WGS sequence"/>
</dbReference>
<name>A0A9P6SSC9_9FUNG</name>
<dbReference type="AlphaFoldDB" id="A0A9P6SSC9"/>
<gene>
    <name evidence="1" type="ORF">BGZ65_007478</name>
</gene>
<proteinExistence type="predicted"/>
<protein>
    <submittedName>
        <fullName evidence="1">Uncharacterized protein</fullName>
    </submittedName>
</protein>
<accession>A0A9P6SSC9</accession>
<evidence type="ECO:0000313" key="1">
    <source>
        <dbReference type="EMBL" id="KAF9996939.1"/>
    </source>
</evidence>
<comment type="caution">
    <text evidence="1">The sequence shown here is derived from an EMBL/GenBank/DDBJ whole genome shotgun (WGS) entry which is preliminary data.</text>
</comment>
<evidence type="ECO:0000313" key="2">
    <source>
        <dbReference type="Proteomes" id="UP000749646"/>
    </source>
</evidence>